<keyword evidence="2" id="KW-1185">Reference proteome</keyword>
<gene>
    <name evidence="1" type="ORF">SAMN05216175_102295</name>
</gene>
<dbReference type="STRING" id="1045558.SAMN05216175_102295"/>
<dbReference type="EMBL" id="FOOU01000002">
    <property type="protein sequence ID" value="SFF98676.1"/>
    <property type="molecule type" value="Genomic_DNA"/>
</dbReference>
<dbReference type="Proteomes" id="UP000198623">
    <property type="component" value="Unassembled WGS sequence"/>
</dbReference>
<accession>A0A1I2NB00</accession>
<dbReference type="RefSeq" id="WP_090724933.1">
    <property type="nucleotide sequence ID" value="NZ_FOOU01000002.1"/>
</dbReference>
<reference evidence="2" key="1">
    <citation type="submission" date="2016-10" db="EMBL/GenBank/DDBJ databases">
        <authorList>
            <person name="Varghese N."/>
            <person name="Submissions S."/>
        </authorList>
    </citation>
    <scope>NUCLEOTIDE SEQUENCE [LARGE SCALE GENOMIC DNA]</scope>
    <source>
        <strain evidence="2">CGMCC 1.10971</strain>
    </source>
</reference>
<organism evidence="1 2">
    <name type="scientific">Neptunomonas qingdaonensis</name>
    <dbReference type="NCBI Taxonomy" id="1045558"/>
    <lineage>
        <taxon>Bacteria</taxon>
        <taxon>Pseudomonadati</taxon>
        <taxon>Pseudomonadota</taxon>
        <taxon>Gammaproteobacteria</taxon>
        <taxon>Oceanospirillales</taxon>
        <taxon>Oceanospirillaceae</taxon>
        <taxon>Neptunomonas</taxon>
    </lineage>
</organism>
<protein>
    <submittedName>
        <fullName evidence="1">Uncharacterized protein</fullName>
    </submittedName>
</protein>
<sequence length="67" mass="8014">MTNLDEFRQNFVPTYREPEKDYFLRLATEYNKLIKREARQARKAYWINLLSTAIKPVVSKPNLLHSS</sequence>
<evidence type="ECO:0000313" key="2">
    <source>
        <dbReference type="Proteomes" id="UP000198623"/>
    </source>
</evidence>
<name>A0A1I2NB00_9GAMM</name>
<evidence type="ECO:0000313" key="1">
    <source>
        <dbReference type="EMBL" id="SFF98676.1"/>
    </source>
</evidence>
<dbReference type="OrthoDB" id="9896576at2"/>
<dbReference type="AlphaFoldDB" id="A0A1I2NB00"/>
<proteinExistence type="predicted"/>